<dbReference type="InterPro" id="IPR050213">
    <property type="entry name" value="GST_superfamily"/>
</dbReference>
<dbReference type="InterPro" id="IPR036282">
    <property type="entry name" value="Glutathione-S-Trfase_C_sf"/>
</dbReference>
<evidence type="ECO:0000259" key="1">
    <source>
        <dbReference type="PROSITE" id="PS50404"/>
    </source>
</evidence>
<dbReference type="EMBL" id="CYKH01000209">
    <property type="protein sequence ID" value="CUE90148.1"/>
    <property type="molecule type" value="Genomic_DNA"/>
</dbReference>
<dbReference type="GO" id="GO:0004364">
    <property type="term" value="F:glutathione transferase activity"/>
    <property type="evidence" value="ECO:0007669"/>
    <property type="project" value="TreeGrafter"/>
</dbReference>
<dbReference type="Proteomes" id="UP000051952">
    <property type="component" value="Unassembled WGS sequence"/>
</dbReference>
<evidence type="ECO:0000313" key="3">
    <source>
        <dbReference type="Proteomes" id="UP000051952"/>
    </source>
</evidence>
<evidence type="ECO:0000313" key="2">
    <source>
        <dbReference type="EMBL" id="CUE90148.1"/>
    </source>
</evidence>
<accession>A0A0S4INQ9</accession>
<gene>
    <name evidence="2" type="ORF">BSAL_57240</name>
</gene>
<dbReference type="PROSITE" id="PS50404">
    <property type="entry name" value="GST_NTER"/>
    <property type="match status" value="1"/>
</dbReference>
<dbReference type="CDD" id="cd03039">
    <property type="entry name" value="GST_N_Sigma_like"/>
    <property type="match status" value="1"/>
</dbReference>
<dbReference type="VEuPathDB" id="TriTrypDB:BSAL_57240"/>
<sequence>MRSLRTPEFRNIRNQITVSMKLIKYRWPTNFSRFSCLIINTPHRDLSILLSLQIVTRISMGAACSSESHNATVNGSIPNTSTQHELEVIYFDAKGRAEPTRLVFAVGGIPFKDTRVSYQEFGTLVASGALPLETLPVLKLDGKIVSVQSMAMLRFAAEVAHLQVQPQDILFSEEILSTTLDMRCFGEVWFNASDDDKKRHAKEIVDTGFLHYAKHMESLLATSRATSKKGHSGPFIAQSMTFVDLFVFSTVEAVKGIVGTVGATLPLNEVPLLAALLDAVAELPAVKSSK</sequence>
<dbReference type="Gene3D" id="1.20.1050.130">
    <property type="match status" value="1"/>
</dbReference>
<proteinExistence type="predicted"/>
<dbReference type="OrthoDB" id="414243at2759"/>
<dbReference type="InterPro" id="IPR036249">
    <property type="entry name" value="Thioredoxin-like_sf"/>
</dbReference>
<dbReference type="AlphaFoldDB" id="A0A0S4INQ9"/>
<dbReference type="SUPFAM" id="SSF52833">
    <property type="entry name" value="Thioredoxin-like"/>
    <property type="match status" value="1"/>
</dbReference>
<keyword evidence="2" id="KW-0808">Transferase</keyword>
<dbReference type="InterPro" id="IPR004045">
    <property type="entry name" value="Glutathione_S-Trfase_N"/>
</dbReference>
<dbReference type="SUPFAM" id="SSF47616">
    <property type="entry name" value="GST C-terminal domain-like"/>
    <property type="match status" value="1"/>
</dbReference>
<feature type="domain" description="GST N-terminal" evidence="1">
    <location>
        <begin position="84"/>
        <end position="164"/>
    </location>
</feature>
<dbReference type="GO" id="GO:0006749">
    <property type="term" value="P:glutathione metabolic process"/>
    <property type="evidence" value="ECO:0007669"/>
    <property type="project" value="TreeGrafter"/>
</dbReference>
<name>A0A0S4INQ9_BODSA</name>
<protein>
    <submittedName>
        <fullName evidence="2">Glutathione S-transferase, putative</fullName>
    </submittedName>
</protein>
<organism evidence="2 3">
    <name type="scientific">Bodo saltans</name>
    <name type="common">Flagellated protozoan</name>
    <dbReference type="NCBI Taxonomy" id="75058"/>
    <lineage>
        <taxon>Eukaryota</taxon>
        <taxon>Discoba</taxon>
        <taxon>Euglenozoa</taxon>
        <taxon>Kinetoplastea</taxon>
        <taxon>Metakinetoplastina</taxon>
        <taxon>Eubodonida</taxon>
        <taxon>Bodonidae</taxon>
        <taxon>Bodo</taxon>
    </lineage>
</organism>
<dbReference type="InterPro" id="IPR004046">
    <property type="entry name" value="GST_C"/>
</dbReference>
<dbReference type="PANTHER" id="PTHR11571">
    <property type="entry name" value="GLUTATHIONE S-TRANSFERASE"/>
    <property type="match status" value="1"/>
</dbReference>
<reference evidence="3" key="1">
    <citation type="submission" date="2015-09" db="EMBL/GenBank/DDBJ databases">
        <authorList>
            <consortium name="Pathogen Informatics"/>
        </authorList>
    </citation>
    <scope>NUCLEOTIDE SEQUENCE [LARGE SCALE GENOMIC DNA]</scope>
    <source>
        <strain evidence="3">Lake Konstanz</strain>
    </source>
</reference>
<dbReference type="Pfam" id="PF14497">
    <property type="entry name" value="GST_C_3"/>
    <property type="match status" value="1"/>
</dbReference>
<keyword evidence="3" id="KW-1185">Reference proteome</keyword>